<evidence type="ECO:0000313" key="2">
    <source>
        <dbReference type="EMBL" id="KKA25318.1"/>
    </source>
</evidence>
<keyword evidence="3" id="KW-1185">Reference proteome</keyword>
<feature type="domain" description="FAD dependent oxidoreductase" evidence="1">
    <location>
        <begin position="4"/>
        <end position="427"/>
    </location>
</feature>
<dbReference type="GeneID" id="25312689"/>
<dbReference type="GO" id="GO:0005770">
    <property type="term" value="C:late endosome"/>
    <property type="evidence" value="ECO:0007669"/>
    <property type="project" value="TreeGrafter"/>
</dbReference>
<organism evidence="2 3">
    <name type="scientific">Rasamsonia emersonii (strain ATCC 16479 / CBS 393.64 / IMI 116815)</name>
    <dbReference type="NCBI Taxonomy" id="1408163"/>
    <lineage>
        <taxon>Eukaryota</taxon>
        <taxon>Fungi</taxon>
        <taxon>Dikarya</taxon>
        <taxon>Ascomycota</taxon>
        <taxon>Pezizomycotina</taxon>
        <taxon>Eurotiomycetes</taxon>
        <taxon>Eurotiomycetidae</taxon>
        <taxon>Eurotiales</taxon>
        <taxon>Trichocomaceae</taxon>
        <taxon>Rasamsonia</taxon>
    </lineage>
</organism>
<dbReference type="EMBL" id="LASV01000025">
    <property type="protein sequence ID" value="KKA25318.1"/>
    <property type="molecule type" value="Genomic_DNA"/>
</dbReference>
<sequence length="442" mass="47488">MSTVIIGGGIIGSSVAYFLTNDSSPYKDHEVHVIESSSQLFSAASGYAAGFLAKDWFSPAVAPLGALSFDLHHQLAAENGGKEKWGYMQSTALSLDVNDGRAKRTACRGDDWLREGTSRAEVAAKGEESSTTVMEEAPAWLTKQKGGRVEPISDEGTVAQVDPLRLCKYLMETTVSRGVKWHHPAQVISVVTDRDTNAISAVKVLNSVSQTESVIPCTNLVICAGPWTSRVFNSLFPSAKLRLNVSALAGYSLVLRSPRHTLVHEHDTYRGRSHAVFTTHPRDCGFSPEVFSREGAEIYIAGLNSSDIPLPSQAEESREIMDKQKIQELKAVAVRLMGRLAEGNLEASDDIPNVDDLEVLREGLCFRPVTISGRPVISRISEDLLGIGVKSKSPRTGREKGGVFVATGHGPWGISLSLGTGKVVAEMVDGVKTSADVSGLSV</sequence>
<proteinExistence type="predicted"/>
<dbReference type="RefSeq" id="XP_013331930.1">
    <property type="nucleotide sequence ID" value="XM_013476476.1"/>
</dbReference>
<protein>
    <submittedName>
        <fullName evidence="2">FAD dependent oxidoreductase superfamily</fullName>
    </submittedName>
</protein>
<dbReference type="STRING" id="1408163.A0A0F4Z625"/>
<accession>A0A0F4Z625</accession>
<dbReference type="Gene3D" id="3.50.50.60">
    <property type="entry name" value="FAD/NAD(P)-binding domain"/>
    <property type="match status" value="1"/>
</dbReference>
<comment type="caution">
    <text evidence="2">The sequence shown here is derived from an EMBL/GenBank/DDBJ whole genome shotgun (WGS) entry which is preliminary data.</text>
</comment>
<reference evidence="2 3" key="1">
    <citation type="submission" date="2015-04" db="EMBL/GenBank/DDBJ databases">
        <authorList>
            <person name="Heijne W.H."/>
            <person name="Fedorova N.D."/>
            <person name="Nierman W.C."/>
            <person name="Vollebregt A.W."/>
            <person name="Zhao Z."/>
            <person name="Wu L."/>
            <person name="Kumar M."/>
            <person name="Stam H."/>
            <person name="van den Berg M.A."/>
            <person name="Pel H.J."/>
        </authorList>
    </citation>
    <scope>NUCLEOTIDE SEQUENCE [LARGE SCALE GENOMIC DNA]</scope>
    <source>
        <strain evidence="2 3">CBS 393.64</strain>
    </source>
</reference>
<dbReference type="PANTHER" id="PTHR13847">
    <property type="entry name" value="SARCOSINE DEHYDROGENASE-RELATED"/>
    <property type="match status" value="1"/>
</dbReference>
<dbReference type="InterPro" id="IPR036188">
    <property type="entry name" value="FAD/NAD-bd_sf"/>
</dbReference>
<dbReference type="SUPFAM" id="SSF51905">
    <property type="entry name" value="FAD/NAD(P)-binding domain"/>
    <property type="match status" value="1"/>
</dbReference>
<name>A0A0F4Z625_RASE3</name>
<dbReference type="GO" id="GO:0042147">
    <property type="term" value="P:retrograde transport, endosome to Golgi"/>
    <property type="evidence" value="ECO:0007669"/>
    <property type="project" value="TreeGrafter"/>
</dbReference>
<dbReference type="Gene3D" id="3.30.9.10">
    <property type="entry name" value="D-Amino Acid Oxidase, subunit A, domain 2"/>
    <property type="match status" value="1"/>
</dbReference>
<dbReference type="AlphaFoldDB" id="A0A0F4Z625"/>
<evidence type="ECO:0000259" key="1">
    <source>
        <dbReference type="Pfam" id="PF01266"/>
    </source>
</evidence>
<dbReference type="Proteomes" id="UP000053958">
    <property type="component" value="Unassembled WGS sequence"/>
</dbReference>
<dbReference type="GO" id="GO:0005829">
    <property type="term" value="C:cytosol"/>
    <property type="evidence" value="ECO:0007669"/>
    <property type="project" value="GOC"/>
</dbReference>
<dbReference type="Pfam" id="PF01266">
    <property type="entry name" value="DAO"/>
    <property type="match status" value="1"/>
</dbReference>
<gene>
    <name evidence="2" type="ORF">T310_0635</name>
</gene>
<dbReference type="OrthoDB" id="498204at2759"/>
<dbReference type="PANTHER" id="PTHR13847:SF185">
    <property type="entry name" value="FAD DEPENDENT OXIDOREDUCTASE SUPERFAMILY (AFU_ORTHOLOGUE AFUA_3G02360)"/>
    <property type="match status" value="1"/>
</dbReference>
<dbReference type="InterPro" id="IPR006076">
    <property type="entry name" value="FAD-dep_OxRdtase"/>
</dbReference>
<evidence type="ECO:0000313" key="3">
    <source>
        <dbReference type="Proteomes" id="UP000053958"/>
    </source>
</evidence>